<comment type="caution">
    <text evidence="5">The sequence shown here is derived from an EMBL/GenBank/DDBJ whole genome shotgun (WGS) entry which is preliminary data.</text>
</comment>
<dbReference type="Gene3D" id="1.10.4040.10">
    <property type="entry name" value="Penicillinase repressor domain"/>
    <property type="match status" value="1"/>
</dbReference>
<dbReference type="GO" id="GO:0003677">
    <property type="term" value="F:DNA binding"/>
    <property type="evidence" value="ECO:0007669"/>
    <property type="project" value="UniProtKB-KW"/>
</dbReference>
<sequence length="124" mass="13902">MKRLPDTELEVMKALWTSGPGTPRAQLDQILAPFGWSPNTINTYLTRLVAKGFVSVRREGRGNLYTPLILRDDYQAFDSRAVVSRLYGSPRNFVAALAREGLDRRDLDELQALLNELSGGRDHG</sequence>
<keyword evidence="6" id="KW-1185">Reference proteome</keyword>
<dbReference type="Gene3D" id="1.10.10.10">
    <property type="entry name" value="Winged helix-like DNA-binding domain superfamily/Winged helix DNA-binding domain"/>
    <property type="match status" value="1"/>
</dbReference>
<keyword evidence="4" id="KW-0804">Transcription</keyword>
<keyword evidence="3" id="KW-0238">DNA-binding</keyword>
<dbReference type="Pfam" id="PF03965">
    <property type="entry name" value="Penicillinase_R"/>
    <property type="match status" value="1"/>
</dbReference>
<accession>A0A8J6M8V1</accession>
<reference evidence="5" key="1">
    <citation type="submission" date="2020-08" db="EMBL/GenBank/DDBJ databases">
        <title>Genome public.</title>
        <authorList>
            <person name="Liu C."/>
            <person name="Sun Q."/>
        </authorList>
    </citation>
    <scope>NUCLEOTIDE SEQUENCE</scope>
    <source>
        <strain evidence="5">NSJ-23</strain>
    </source>
</reference>
<gene>
    <name evidence="5" type="ORF">H8S11_10550</name>
</gene>
<dbReference type="AlphaFoldDB" id="A0A8J6M8V1"/>
<dbReference type="PIRSF" id="PIRSF019455">
    <property type="entry name" value="CopR_AtkY"/>
    <property type="match status" value="1"/>
</dbReference>
<evidence type="ECO:0000256" key="3">
    <source>
        <dbReference type="ARBA" id="ARBA00023125"/>
    </source>
</evidence>
<dbReference type="GO" id="GO:0045892">
    <property type="term" value="P:negative regulation of DNA-templated transcription"/>
    <property type="evidence" value="ECO:0007669"/>
    <property type="project" value="InterPro"/>
</dbReference>
<evidence type="ECO:0000256" key="1">
    <source>
        <dbReference type="ARBA" id="ARBA00011046"/>
    </source>
</evidence>
<evidence type="ECO:0000313" key="6">
    <source>
        <dbReference type="Proteomes" id="UP000628736"/>
    </source>
</evidence>
<dbReference type="RefSeq" id="WP_147573375.1">
    <property type="nucleotide sequence ID" value="NZ_JACOPO010000007.1"/>
</dbReference>
<dbReference type="SUPFAM" id="SSF46785">
    <property type="entry name" value="Winged helix' DNA-binding domain"/>
    <property type="match status" value="1"/>
</dbReference>
<dbReference type="EMBL" id="JACOPO010000007">
    <property type="protein sequence ID" value="MBC5723247.1"/>
    <property type="molecule type" value="Genomic_DNA"/>
</dbReference>
<dbReference type="Proteomes" id="UP000628736">
    <property type="component" value="Unassembled WGS sequence"/>
</dbReference>
<name>A0A8J6M8V1_9FIRM</name>
<dbReference type="InterPro" id="IPR005650">
    <property type="entry name" value="BlaI_family"/>
</dbReference>
<evidence type="ECO:0000256" key="2">
    <source>
        <dbReference type="ARBA" id="ARBA00023015"/>
    </source>
</evidence>
<dbReference type="InterPro" id="IPR036388">
    <property type="entry name" value="WH-like_DNA-bd_sf"/>
</dbReference>
<comment type="similarity">
    <text evidence="1">Belongs to the BlaI transcriptional regulatory family.</text>
</comment>
<evidence type="ECO:0000313" key="5">
    <source>
        <dbReference type="EMBL" id="MBC5723247.1"/>
    </source>
</evidence>
<proteinExistence type="inferred from homology"/>
<evidence type="ECO:0000256" key="4">
    <source>
        <dbReference type="ARBA" id="ARBA00023163"/>
    </source>
</evidence>
<organism evidence="5 6">
    <name type="scientific">Flintibacter hominis</name>
    <dbReference type="NCBI Taxonomy" id="2763048"/>
    <lineage>
        <taxon>Bacteria</taxon>
        <taxon>Bacillati</taxon>
        <taxon>Bacillota</taxon>
        <taxon>Clostridia</taxon>
        <taxon>Eubacteriales</taxon>
        <taxon>Flintibacter</taxon>
    </lineage>
</organism>
<protein>
    <submittedName>
        <fullName evidence="5">BlaI/MecI/CopY family transcriptional regulator</fullName>
    </submittedName>
</protein>
<dbReference type="InterPro" id="IPR036390">
    <property type="entry name" value="WH_DNA-bd_sf"/>
</dbReference>
<keyword evidence="2" id="KW-0805">Transcription regulation</keyword>